<keyword evidence="6 16" id="KW-0227">DNA damage</keyword>
<dbReference type="PANTHER" id="PTHR11081">
    <property type="entry name" value="FLAP ENDONUCLEASE FAMILY MEMBER"/>
    <property type="match status" value="1"/>
</dbReference>
<dbReference type="AlphaFoldDB" id="A0A1A8YJK9"/>
<dbReference type="GO" id="GO:0003677">
    <property type="term" value="F:DNA binding"/>
    <property type="evidence" value="ECO:0007669"/>
    <property type="project" value="UniProtKB-UniRule"/>
</dbReference>
<evidence type="ECO:0000313" key="23">
    <source>
        <dbReference type="EMBL" id="SBT31734.1"/>
    </source>
</evidence>
<dbReference type="FunFam" id="1.10.150.20:FF:000009">
    <property type="entry name" value="Flap endonuclease 1"/>
    <property type="match status" value="1"/>
</dbReference>
<evidence type="ECO:0000256" key="3">
    <source>
        <dbReference type="ARBA" id="ARBA00022722"/>
    </source>
</evidence>
<reference evidence="23" key="1">
    <citation type="submission" date="2016-05" db="EMBL/GenBank/DDBJ databases">
        <authorList>
            <person name="Lavstsen T."/>
            <person name="Jespersen J.S."/>
        </authorList>
    </citation>
    <scope>NUCLEOTIDE SEQUENCE [LARGE SCALE GENOMIC DNA]</scope>
</reference>
<dbReference type="InterPro" id="IPR019974">
    <property type="entry name" value="XPG_CS"/>
</dbReference>
<dbReference type="Pfam" id="PF00867">
    <property type="entry name" value="XPG_I"/>
    <property type="match status" value="1"/>
</dbReference>
<organism evidence="23 24">
    <name type="scientific">Plasmodium ovale wallikeri</name>
    <dbReference type="NCBI Taxonomy" id="864142"/>
    <lineage>
        <taxon>Eukaryota</taxon>
        <taxon>Sar</taxon>
        <taxon>Alveolata</taxon>
        <taxon>Apicomplexa</taxon>
        <taxon>Aconoidasida</taxon>
        <taxon>Haemosporida</taxon>
        <taxon>Plasmodiidae</taxon>
        <taxon>Plasmodium</taxon>
        <taxon>Plasmodium (Plasmodium)</taxon>
    </lineage>
</organism>
<keyword evidence="4 16" id="KW-0479">Metal-binding</keyword>
<dbReference type="PANTHER" id="PTHR11081:SF9">
    <property type="entry name" value="FLAP ENDONUCLEASE 1"/>
    <property type="match status" value="1"/>
</dbReference>
<evidence type="ECO:0000256" key="1">
    <source>
        <dbReference type="ARBA" id="ARBA00022553"/>
    </source>
</evidence>
<dbReference type="SMART" id="SM00279">
    <property type="entry name" value="HhH2"/>
    <property type="match status" value="1"/>
</dbReference>
<evidence type="ECO:0000259" key="21">
    <source>
        <dbReference type="SMART" id="SM00485"/>
    </source>
</evidence>
<dbReference type="CDD" id="cd09867">
    <property type="entry name" value="PIN_FEN1"/>
    <property type="match status" value="1"/>
</dbReference>
<dbReference type="PROSITE" id="PS00842">
    <property type="entry name" value="XPG_2"/>
    <property type="match status" value="1"/>
</dbReference>
<gene>
    <name evidence="22" type="ORF">POVWA1_005590</name>
    <name evidence="23" type="ORF">POVWA2_005690</name>
</gene>
<feature type="domain" description="5'-3' exonuclease" evidence="19">
    <location>
        <begin position="28"/>
        <end position="310"/>
    </location>
</feature>
<sequence length="613" mass="67690">MGIKGLTKFIADAAPNAIKEIKIENLMGRIVAIDASMSLYQFIIAIRDSEQYGSLMNESGETTSHISGLMSRSIKLMENGLKPVYVFDGAPPDLKGSELEKRGEKRQKAEELLKKAKEEGNLEEIKKQSGRTVRVTKKQNEEAKKLLTLMGIPVVEAPCEAESQCAFLTKYNMAHATATEDADALVFGTKILIRNLNANASSNQNKNKNTSKRGYILTEINLEQVLKGLNLTMNEFIDFCILCGCDYCDTIKGIGSKTAYNLIKEYSCIENIINNIDKNKYQVPLNFKYAEARNSFINPKVLKKEDIKIDWNEPNIEELKNFLIKDYNFNEIRVTNYINRLLKARKVTTQRRLDNFFTACTKKSTKLVIEESLKEEKPKRKGKKREYPVKDNSTKLNTKQKTGYGVNDVNKETQQTGVIKKEEADVSVKDNVGAGSNVGGSHDVENNDAENNGEEDDDVANNDVANNGEEDDDEEGDKPITNLFDEKSDSELGKIKTEKMEQDIRVGSAGSSEVSNATAMSSSNDVGNAAAAGSSNDADNAAATGSSNGVSSAASTGGDHTFVSTDPSYMNSVALKNADKKCAEIKKKNNLFLLPFCPKNVTKVKKRKSIQKC</sequence>
<dbReference type="GO" id="GO:0005739">
    <property type="term" value="C:mitochondrion"/>
    <property type="evidence" value="ECO:0007669"/>
    <property type="project" value="UniProtKB-SubCell"/>
</dbReference>
<evidence type="ECO:0000256" key="17">
    <source>
        <dbReference type="SAM" id="Coils"/>
    </source>
</evidence>
<dbReference type="InterPro" id="IPR006086">
    <property type="entry name" value="XPG-I_dom"/>
</dbReference>
<dbReference type="InterPro" id="IPR023426">
    <property type="entry name" value="Flap_endonuc"/>
</dbReference>
<dbReference type="InterPro" id="IPR036279">
    <property type="entry name" value="5-3_exonuclease_C_sf"/>
</dbReference>
<proteinExistence type="inferred from homology"/>
<evidence type="ECO:0000256" key="5">
    <source>
        <dbReference type="ARBA" id="ARBA00022759"/>
    </source>
</evidence>
<comment type="cofactor">
    <cofactor evidence="16">
        <name>Mg(2+)</name>
        <dbReference type="ChEBI" id="CHEBI:18420"/>
    </cofactor>
    <text evidence="16">Binds 2 magnesium ions per subunit. They probably participate in the reaction catalyzed by the enzyme. May bind an additional third magnesium ion after substrate binding.</text>
</comment>
<dbReference type="PROSITE" id="PS00841">
    <property type="entry name" value="XPG_1"/>
    <property type="match status" value="1"/>
</dbReference>
<comment type="subunit">
    <text evidence="15">Interacts with PCNA1 and PCNA2. Three molecules of FEN1 bind to one PCNA trimer with each molecule binding to one PCNA monomer. PCNA stimulates the nuclease activity without altering cleavage specificity.</text>
</comment>
<feature type="domain" description="XPG N-terminal" evidence="21">
    <location>
        <begin position="1"/>
        <end position="109"/>
    </location>
</feature>
<feature type="compositionally biased region" description="Basic and acidic residues" evidence="18">
    <location>
        <begin position="419"/>
        <end position="428"/>
    </location>
</feature>
<dbReference type="InterPro" id="IPR029060">
    <property type="entry name" value="PIN-like_dom_sf"/>
</dbReference>
<evidence type="ECO:0000313" key="25">
    <source>
        <dbReference type="Proteomes" id="UP000078555"/>
    </source>
</evidence>
<protein>
    <recommendedName>
        <fullName evidence="16">Flap endonuclease 1</fullName>
        <shortName evidence="16">FEN-1</shortName>
        <ecNumber evidence="16">3.1.-.-</ecNumber>
    </recommendedName>
    <alternativeName>
        <fullName evidence="16">Flap structure-specific endonuclease 1</fullName>
    </alternativeName>
</protein>
<dbReference type="InterPro" id="IPR002421">
    <property type="entry name" value="5-3_exonuclease"/>
</dbReference>
<evidence type="ECO:0000256" key="2">
    <source>
        <dbReference type="ARBA" id="ARBA00022705"/>
    </source>
</evidence>
<dbReference type="EMBL" id="FLRD01000011">
    <property type="protein sequence ID" value="SBT31115.1"/>
    <property type="molecule type" value="Genomic_DNA"/>
</dbReference>
<keyword evidence="1 16" id="KW-0597">Phosphoprotein</keyword>
<feature type="region of interest" description="Disordered" evidence="18">
    <location>
        <begin position="371"/>
        <end position="567"/>
    </location>
</feature>
<dbReference type="GO" id="GO:0000287">
    <property type="term" value="F:magnesium ion binding"/>
    <property type="evidence" value="ECO:0007669"/>
    <property type="project" value="UniProtKB-UniRule"/>
</dbReference>
<evidence type="ECO:0000256" key="7">
    <source>
        <dbReference type="ARBA" id="ARBA00022801"/>
    </source>
</evidence>
<evidence type="ECO:0000256" key="10">
    <source>
        <dbReference type="ARBA" id="ARBA00023128"/>
    </source>
</evidence>
<evidence type="ECO:0000256" key="18">
    <source>
        <dbReference type="SAM" id="MobiDB-lite"/>
    </source>
</evidence>
<evidence type="ECO:0000313" key="22">
    <source>
        <dbReference type="EMBL" id="SBT31115.1"/>
    </source>
</evidence>
<feature type="compositionally biased region" description="Polar residues" evidence="18">
    <location>
        <begin position="509"/>
        <end position="520"/>
    </location>
</feature>
<dbReference type="InterPro" id="IPR008918">
    <property type="entry name" value="HhH2"/>
</dbReference>
<dbReference type="SMART" id="SM00475">
    <property type="entry name" value="53EXOc"/>
    <property type="match status" value="1"/>
</dbReference>
<feature type="compositionally biased region" description="Low complexity" evidence="18">
    <location>
        <begin position="521"/>
        <end position="549"/>
    </location>
</feature>
<evidence type="ECO:0000256" key="14">
    <source>
        <dbReference type="ARBA" id="ARBA00034726"/>
    </source>
</evidence>
<dbReference type="FunFam" id="3.40.50.1010:FF:000016">
    <property type="entry name" value="Flap endonuclease 1"/>
    <property type="match status" value="1"/>
</dbReference>
<keyword evidence="5 16" id="KW-0255">Endonuclease</keyword>
<dbReference type="GO" id="GO:0005730">
    <property type="term" value="C:nucleolus"/>
    <property type="evidence" value="ECO:0007669"/>
    <property type="project" value="UniProtKB-SubCell"/>
</dbReference>
<feature type="compositionally biased region" description="Basic and acidic residues" evidence="18">
    <location>
        <begin position="484"/>
        <end position="504"/>
    </location>
</feature>
<keyword evidence="7 16" id="KW-0378">Hydrolase</keyword>
<dbReference type="HAMAP" id="MF_00614">
    <property type="entry name" value="Fen"/>
    <property type="match status" value="1"/>
</dbReference>
<keyword evidence="9 16" id="KW-0460">Magnesium</keyword>
<evidence type="ECO:0000256" key="16">
    <source>
        <dbReference type="HAMAP-Rule" id="MF_03140"/>
    </source>
</evidence>
<comment type="function">
    <text evidence="13 16">Structure-specific nuclease with 5'-flap endonuclease and 5'-3' exonuclease activities involved in DNA replication and repair. During DNA replication, cleaves the 5'-overhanging flap structure that is generated by displacement synthesis when DNA polymerase encounters the 5'-end of a downstream Okazaki fragment. It enters the flap from the 5'-end and then tracks to cleave the flap base, leaving a nick for ligation. Also involved in the long patch base excision repair (LP-BER) pathway, by cleaving within the apurinic/apyrimidinic (AP) site-terminated flap. Acts as a genome stabilization factor that prevents flaps from equilibrating into structures that lead to duplications and deletions. Also possesses 5'-3' exonuclease activity on nicked or gapped double-stranded DNA, and exhibits RNase H activity. Also involved in replication and repair of rDNA and in repairing mitochondrial DNA.</text>
</comment>
<dbReference type="Gene3D" id="3.40.50.1010">
    <property type="entry name" value="5'-nuclease"/>
    <property type="match status" value="1"/>
</dbReference>
<keyword evidence="8 16" id="KW-0269">Exonuclease</keyword>
<dbReference type="Proteomes" id="UP000078555">
    <property type="component" value="Unassembled WGS sequence"/>
</dbReference>
<dbReference type="GO" id="GO:0043137">
    <property type="term" value="P:DNA replication, removal of RNA primer"/>
    <property type="evidence" value="ECO:0007669"/>
    <property type="project" value="UniProtKB-UniRule"/>
</dbReference>
<evidence type="ECO:0000256" key="15">
    <source>
        <dbReference type="ARBA" id="ARBA00063178"/>
    </source>
</evidence>
<evidence type="ECO:0000256" key="8">
    <source>
        <dbReference type="ARBA" id="ARBA00022839"/>
    </source>
</evidence>
<dbReference type="Pfam" id="PF00752">
    <property type="entry name" value="XPG_N"/>
    <property type="match status" value="1"/>
</dbReference>
<dbReference type="EMBL" id="FLRE01000024">
    <property type="protein sequence ID" value="SBT31734.1"/>
    <property type="molecule type" value="Genomic_DNA"/>
</dbReference>
<keyword evidence="17" id="KW-0175">Coiled coil</keyword>
<dbReference type="EC" id="3.1.-.-" evidence="16"/>
<evidence type="ECO:0000256" key="6">
    <source>
        <dbReference type="ARBA" id="ARBA00022763"/>
    </source>
</evidence>
<feature type="domain" description="XPG-I" evidence="20">
    <location>
        <begin position="148"/>
        <end position="231"/>
    </location>
</feature>
<keyword evidence="3 16" id="KW-0540">Nuclease</keyword>
<dbReference type="GO" id="GO:0006284">
    <property type="term" value="P:base-excision repair"/>
    <property type="evidence" value="ECO:0007669"/>
    <property type="project" value="UniProtKB-UniRule"/>
</dbReference>
<dbReference type="SUPFAM" id="SSF88723">
    <property type="entry name" value="PIN domain-like"/>
    <property type="match status" value="1"/>
</dbReference>
<evidence type="ECO:0000313" key="24">
    <source>
        <dbReference type="Proteomes" id="UP000078550"/>
    </source>
</evidence>
<evidence type="ECO:0000256" key="9">
    <source>
        <dbReference type="ARBA" id="ARBA00022842"/>
    </source>
</evidence>
<dbReference type="SMART" id="SM00485">
    <property type="entry name" value="XPGN"/>
    <property type="match status" value="1"/>
</dbReference>
<evidence type="ECO:0000259" key="20">
    <source>
        <dbReference type="SMART" id="SM00484"/>
    </source>
</evidence>
<evidence type="ECO:0000256" key="11">
    <source>
        <dbReference type="ARBA" id="ARBA00023204"/>
    </source>
</evidence>
<feature type="coiled-coil region" evidence="17">
    <location>
        <begin position="99"/>
        <end position="128"/>
    </location>
</feature>
<dbReference type="InterPro" id="IPR006084">
    <property type="entry name" value="XPG/Rad2"/>
</dbReference>
<dbReference type="PRINTS" id="PR00853">
    <property type="entry name" value="XPGRADSUPER"/>
</dbReference>
<dbReference type="GO" id="GO:0017108">
    <property type="term" value="F:5'-flap endonuclease activity"/>
    <property type="evidence" value="ECO:0007669"/>
    <property type="project" value="UniProtKB-UniRule"/>
</dbReference>
<feature type="compositionally biased region" description="Acidic residues" evidence="18">
    <location>
        <begin position="446"/>
        <end position="460"/>
    </location>
</feature>
<dbReference type="InterPro" id="IPR006085">
    <property type="entry name" value="XPG_DNA_repair_N"/>
</dbReference>
<evidence type="ECO:0000259" key="19">
    <source>
        <dbReference type="SMART" id="SM00475"/>
    </source>
</evidence>
<dbReference type="SMART" id="SM00484">
    <property type="entry name" value="XPGI"/>
    <property type="match status" value="1"/>
</dbReference>
<reference evidence="24 25" key="2">
    <citation type="submission" date="2016-05" db="EMBL/GenBank/DDBJ databases">
        <authorList>
            <person name="Naeem Raeece"/>
        </authorList>
    </citation>
    <scope>NUCLEOTIDE SEQUENCE [LARGE SCALE GENOMIC DNA]</scope>
</reference>
<dbReference type="Gene3D" id="1.10.150.20">
    <property type="entry name" value="5' to 3' exonuclease, C-terminal subdomain"/>
    <property type="match status" value="1"/>
</dbReference>
<keyword evidence="11 16" id="KW-0234">DNA repair</keyword>
<dbReference type="SUPFAM" id="SSF47807">
    <property type="entry name" value="5' to 3' exonuclease, C-terminal subdomain"/>
    <property type="match status" value="1"/>
</dbReference>
<dbReference type="Proteomes" id="UP000078550">
    <property type="component" value="Unassembled WGS sequence"/>
</dbReference>
<evidence type="ECO:0000256" key="4">
    <source>
        <dbReference type="ARBA" id="ARBA00022723"/>
    </source>
</evidence>
<name>A0A1A8YJK9_PLAOA</name>
<comment type="subcellular location">
    <subcellularLocation>
        <location evidence="16">Nucleus</location>
        <location evidence="16">Nucleolus</location>
    </subcellularLocation>
    <subcellularLocation>
        <location evidence="16">Nucleus</location>
        <location evidence="16">Nucleoplasm</location>
    </subcellularLocation>
    <subcellularLocation>
        <location evidence="16">Mitochondrion</location>
    </subcellularLocation>
    <text evidence="16">Resides mostly in the nucleoli and relocalizes to the nucleoplasm upon DNA damage.</text>
</comment>
<dbReference type="GO" id="GO:0008409">
    <property type="term" value="F:5'-3' exonuclease activity"/>
    <property type="evidence" value="ECO:0007669"/>
    <property type="project" value="UniProtKB-UniRule"/>
</dbReference>
<dbReference type="GO" id="GO:0005654">
    <property type="term" value="C:nucleoplasm"/>
    <property type="evidence" value="ECO:0007669"/>
    <property type="project" value="UniProtKB-SubCell"/>
</dbReference>
<keyword evidence="12 16" id="KW-0539">Nucleus</keyword>
<keyword evidence="10 16" id="KW-0496">Mitochondrion</keyword>
<dbReference type="CDD" id="cd09907">
    <property type="entry name" value="H3TH_FEN1-Euk"/>
    <property type="match status" value="1"/>
</dbReference>
<evidence type="ECO:0000256" key="13">
    <source>
        <dbReference type="ARBA" id="ARBA00029382"/>
    </source>
</evidence>
<comment type="similarity">
    <text evidence="14 16">Belongs to the XPG/RAD2 endonuclease family. FEN1 subfamily.</text>
</comment>
<keyword evidence="25" id="KW-1185">Reference proteome</keyword>
<evidence type="ECO:0000256" key="12">
    <source>
        <dbReference type="ARBA" id="ARBA00023242"/>
    </source>
</evidence>
<accession>A0A1A8YJK9</accession>
<keyword evidence="2 16" id="KW-0235">DNA replication</keyword>